<evidence type="ECO:0000313" key="2">
    <source>
        <dbReference type="Proteomes" id="UP000775547"/>
    </source>
</evidence>
<dbReference type="EMBL" id="JABCKV010000467">
    <property type="protein sequence ID" value="KAG5640871.1"/>
    <property type="molecule type" value="Genomic_DNA"/>
</dbReference>
<organism evidence="1 2">
    <name type="scientific">Asterophora parasitica</name>
    <dbReference type="NCBI Taxonomy" id="117018"/>
    <lineage>
        <taxon>Eukaryota</taxon>
        <taxon>Fungi</taxon>
        <taxon>Dikarya</taxon>
        <taxon>Basidiomycota</taxon>
        <taxon>Agaricomycotina</taxon>
        <taxon>Agaricomycetes</taxon>
        <taxon>Agaricomycetidae</taxon>
        <taxon>Agaricales</taxon>
        <taxon>Tricholomatineae</taxon>
        <taxon>Lyophyllaceae</taxon>
        <taxon>Asterophora</taxon>
    </lineage>
</organism>
<dbReference type="OrthoDB" id="5424209at2759"/>
<dbReference type="Proteomes" id="UP000775547">
    <property type="component" value="Unassembled WGS sequence"/>
</dbReference>
<feature type="non-terminal residue" evidence="1">
    <location>
        <position position="189"/>
    </location>
</feature>
<proteinExistence type="predicted"/>
<reference evidence="1" key="2">
    <citation type="submission" date="2021-10" db="EMBL/GenBank/DDBJ databases">
        <title>Phylogenomics reveals ancestral predisposition of the termite-cultivated fungus Termitomyces towards a domesticated lifestyle.</title>
        <authorList>
            <person name="Auxier B."/>
            <person name="Grum-Grzhimaylo A."/>
            <person name="Cardenas M.E."/>
            <person name="Lodge J.D."/>
            <person name="Laessoe T."/>
            <person name="Pedersen O."/>
            <person name="Smith M.E."/>
            <person name="Kuyper T.W."/>
            <person name="Franco-Molano E.A."/>
            <person name="Baroni T.J."/>
            <person name="Aanen D.K."/>
        </authorList>
    </citation>
    <scope>NUCLEOTIDE SEQUENCE</scope>
    <source>
        <strain evidence="1">AP01</strain>
        <tissue evidence="1">Mycelium</tissue>
    </source>
</reference>
<comment type="caution">
    <text evidence="1">The sequence shown here is derived from an EMBL/GenBank/DDBJ whole genome shotgun (WGS) entry which is preliminary data.</text>
</comment>
<evidence type="ECO:0000313" key="1">
    <source>
        <dbReference type="EMBL" id="KAG5640871.1"/>
    </source>
</evidence>
<protein>
    <submittedName>
        <fullName evidence="1">Uncharacterized protein</fullName>
    </submittedName>
</protein>
<keyword evidence="2" id="KW-1185">Reference proteome</keyword>
<gene>
    <name evidence="1" type="ORF">DXG03_006768</name>
</gene>
<accession>A0A9P7K738</accession>
<reference evidence="1" key="1">
    <citation type="submission" date="2020-07" db="EMBL/GenBank/DDBJ databases">
        <authorList>
            <person name="Nieuwenhuis M."/>
            <person name="Van De Peppel L.J.J."/>
        </authorList>
    </citation>
    <scope>NUCLEOTIDE SEQUENCE</scope>
    <source>
        <strain evidence="1">AP01</strain>
        <tissue evidence="1">Mycelium</tissue>
    </source>
</reference>
<dbReference type="AlphaFoldDB" id="A0A9P7K738"/>
<sequence>MSLDQLPITGLARKTSSSPREYIIALGQFGYTITLQGMMESIDDLDSRLNTGRSFLPRRRVPALDYCIPNDRIIGEVIHIESISVSVGPHKWTDDWALIALHESKFEWDKFKGNVVYIGGNLSSLDYGKIMFPRDDDRANYVYPTDGPLQARGVIPLDDCHNPTHLDANGEQCLLVLMTPYSFLEEAIK</sequence>
<name>A0A9P7K738_9AGAR</name>